<organism evidence="2 3">
    <name type="scientific">Cyanobium gracile UHCC 0139</name>
    <dbReference type="NCBI Taxonomy" id="3110308"/>
    <lineage>
        <taxon>Bacteria</taxon>
        <taxon>Bacillati</taxon>
        <taxon>Cyanobacteriota</taxon>
        <taxon>Cyanophyceae</taxon>
        <taxon>Synechococcales</taxon>
        <taxon>Prochlorococcaceae</taxon>
        <taxon>Cyanobium</taxon>
    </lineage>
</organism>
<protein>
    <submittedName>
        <fullName evidence="2">Uncharacterized protein</fullName>
    </submittedName>
</protein>
<keyword evidence="1" id="KW-0175">Coiled coil</keyword>
<proteinExistence type="predicted"/>
<gene>
    <name evidence="2" type="ORF">VB738_12990</name>
</gene>
<evidence type="ECO:0000313" key="2">
    <source>
        <dbReference type="EMBL" id="MEA5392174.1"/>
    </source>
</evidence>
<accession>A0ABU5RWK9</accession>
<evidence type="ECO:0000256" key="1">
    <source>
        <dbReference type="SAM" id="Coils"/>
    </source>
</evidence>
<keyword evidence="3" id="KW-1185">Reference proteome</keyword>
<dbReference type="Proteomes" id="UP001304461">
    <property type="component" value="Unassembled WGS sequence"/>
</dbReference>
<sequence length="231" mass="27116">MLEAVDQKALFDYWHDRVRLKNLPRIGAQEHVPTQVLRHACTNYDDLRRLKAVQDLDELERCRVIAIIKYECTAKVLQRRTGLLRDYARQCEENTRTQQKDRSRLRALLHQLKEVLRGKQVMIDRLEARLQALEAENAALRSEQQQSKAELQLQKELVALQRALDAEVERRRQLARNNQSLGGRVAHTDRYRRQRDELQEALRAERQTNRQLRGELEKLQAGEQLGLGLAE</sequence>
<comment type="caution">
    <text evidence="2">The sequence shown here is derived from an EMBL/GenBank/DDBJ whole genome shotgun (WGS) entry which is preliminary data.</text>
</comment>
<reference evidence="2 3" key="1">
    <citation type="submission" date="2023-12" db="EMBL/GenBank/DDBJ databases">
        <title>Baltic Sea Cyanobacteria.</title>
        <authorList>
            <person name="Delbaje E."/>
            <person name="Fewer D.P."/>
            <person name="Shishido T.K."/>
        </authorList>
    </citation>
    <scope>NUCLEOTIDE SEQUENCE [LARGE SCALE GENOMIC DNA]</scope>
    <source>
        <strain evidence="2 3">UHCC 0139</strain>
    </source>
</reference>
<evidence type="ECO:0000313" key="3">
    <source>
        <dbReference type="Proteomes" id="UP001304461"/>
    </source>
</evidence>
<dbReference type="EMBL" id="JAYGHX010000008">
    <property type="protein sequence ID" value="MEA5392174.1"/>
    <property type="molecule type" value="Genomic_DNA"/>
</dbReference>
<dbReference type="RefSeq" id="WP_323306139.1">
    <property type="nucleotide sequence ID" value="NZ_JAYGHX010000008.1"/>
</dbReference>
<name>A0ABU5RWK9_9CYAN</name>
<feature type="coiled-coil region" evidence="1">
    <location>
        <begin position="109"/>
        <end position="222"/>
    </location>
</feature>